<accession>A0AA90YZJ3</accession>
<protein>
    <submittedName>
        <fullName evidence="3">Acyltransferase family protein</fullName>
    </submittedName>
</protein>
<feature type="domain" description="Acyltransferase 3" evidence="2">
    <location>
        <begin position="3"/>
        <end position="307"/>
    </location>
</feature>
<keyword evidence="3" id="KW-0808">Transferase</keyword>
<dbReference type="AlphaFoldDB" id="A0AA90YZJ3"/>
<feature type="transmembrane region" description="Helical" evidence="1">
    <location>
        <begin position="252"/>
        <end position="277"/>
    </location>
</feature>
<dbReference type="InterPro" id="IPR050879">
    <property type="entry name" value="Acyltransferase_3"/>
</dbReference>
<organism evidence="3 4">
    <name type="scientific">Ruegeria atlantica</name>
    <dbReference type="NCBI Taxonomy" id="81569"/>
    <lineage>
        <taxon>Bacteria</taxon>
        <taxon>Pseudomonadati</taxon>
        <taxon>Pseudomonadota</taxon>
        <taxon>Alphaproteobacteria</taxon>
        <taxon>Rhodobacterales</taxon>
        <taxon>Roseobacteraceae</taxon>
        <taxon>Ruegeria</taxon>
    </lineage>
</organism>
<feature type="transmembrane region" description="Helical" evidence="1">
    <location>
        <begin position="7"/>
        <end position="28"/>
    </location>
</feature>
<feature type="transmembrane region" description="Helical" evidence="1">
    <location>
        <begin position="289"/>
        <end position="309"/>
    </location>
</feature>
<dbReference type="EMBL" id="WVRA01000012">
    <property type="protein sequence ID" value="NOE20660.1"/>
    <property type="molecule type" value="Genomic_DNA"/>
</dbReference>
<dbReference type="RefSeq" id="WP_171331783.1">
    <property type="nucleotide sequence ID" value="NZ_WVRA01000012.1"/>
</dbReference>
<keyword evidence="3" id="KW-0012">Acyltransferase</keyword>
<dbReference type="GO" id="GO:0000271">
    <property type="term" value="P:polysaccharide biosynthetic process"/>
    <property type="evidence" value="ECO:0007669"/>
    <property type="project" value="TreeGrafter"/>
</dbReference>
<dbReference type="Proteomes" id="UP000597886">
    <property type="component" value="Unassembled WGS sequence"/>
</dbReference>
<proteinExistence type="predicted"/>
<feature type="transmembrane region" description="Helical" evidence="1">
    <location>
        <begin position="79"/>
        <end position="97"/>
    </location>
</feature>
<comment type="caution">
    <text evidence="3">The sequence shown here is derived from an EMBL/GenBank/DDBJ whole genome shotgun (WGS) entry which is preliminary data.</text>
</comment>
<keyword evidence="1" id="KW-0812">Transmembrane</keyword>
<feature type="transmembrane region" description="Helical" evidence="1">
    <location>
        <begin position="103"/>
        <end position="123"/>
    </location>
</feature>
<gene>
    <name evidence="3" type="ORF">GS634_21230</name>
</gene>
<keyword evidence="1" id="KW-0472">Membrane</keyword>
<feature type="transmembrane region" description="Helical" evidence="1">
    <location>
        <begin position="229"/>
        <end position="245"/>
    </location>
</feature>
<dbReference type="PANTHER" id="PTHR23028:SF131">
    <property type="entry name" value="BLR2367 PROTEIN"/>
    <property type="match status" value="1"/>
</dbReference>
<dbReference type="Pfam" id="PF01757">
    <property type="entry name" value="Acyl_transf_3"/>
    <property type="match status" value="1"/>
</dbReference>
<evidence type="ECO:0000259" key="2">
    <source>
        <dbReference type="Pfam" id="PF01757"/>
    </source>
</evidence>
<feature type="transmembrane region" description="Helical" evidence="1">
    <location>
        <begin position="200"/>
        <end position="217"/>
    </location>
</feature>
<name>A0AA90YZJ3_9RHOB</name>
<reference evidence="3" key="1">
    <citation type="submission" date="2019-12" db="EMBL/GenBank/DDBJ databases">
        <title>Ruegeria JWLKs population differentiation of coral mucus and skeleton niches.</title>
        <authorList>
            <person name="Luo D."/>
        </authorList>
    </citation>
    <scope>NUCLEOTIDE SEQUENCE</scope>
    <source>
        <strain evidence="3">HKCCD6181</strain>
    </source>
</reference>
<evidence type="ECO:0000313" key="4">
    <source>
        <dbReference type="Proteomes" id="UP000597886"/>
    </source>
</evidence>
<keyword evidence="1" id="KW-1133">Transmembrane helix</keyword>
<dbReference type="InterPro" id="IPR002656">
    <property type="entry name" value="Acyl_transf_3_dom"/>
</dbReference>
<dbReference type="PANTHER" id="PTHR23028">
    <property type="entry name" value="ACETYLTRANSFERASE"/>
    <property type="match status" value="1"/>
</dbReference>
<evidence type="ECO:0000256" key="1">
    <source>
        <dbReference type="SAM" id="Phobius"/>
    </source>
</evidence>
<dbReference type="GO" id="GO:0016747">
    <property type="term" value="F:acyltransferase activity, transferring groups other than amino-acyl groups"/>
    <property type="evidence" value="ECO:0007669"/>
    <property type="project" value="InterPro"/>
</dbReference>
<evidence type="ECO:0000313" key="3">
    <source>
        <dbReference type="EMBL" id="NOE20660.1"/>
    </source>
</evidence>
<feature type="transmembrane region" description="Helical" evidence="1">
    <location>
        <begin position="157"/>
        <end position="188"/>
    </location>
</feature>
<feature type="transmembrane region" description="Helical" evidence="1">
    <location>
        <begin position="130"/>
        <end position="151"/>
    </location>
</feature>
<feature type="transmembrane region" description="Helical" evidence="1">
    <location>
        <begin position="34"/>
        <end position="58"/>
    </location>
</feature>
<sequence>MINNIQALRAFAAINVVFLHVIKTASTYGQSTDYLSFLAGWGANGVDIFFVISGFVMLHTQMQKKRHTGAFLTSRILRIVPIYWLITLFVVAVYYAVPGVFRSMELSGTIILSSLLFSSLLVLGEPPIVYVGWTLEWEMLFYFVFGMSLFLRSWGHVFLVVSLVLAGVSLASGDFISLEFLFGMAVAYSYNKGFEIREKTGVLIFVFGMLLLCASLSSELEVDPTNRVIIWGVPSFFIVFGLLFATQISNRFLVYLGDASYSIYLVQILTIPAFYKVSSIVLRPVNGDVLSILCLISSVAAGCLVFSMIEKPMTKKMKRAFS</sequence>
<dbReference type="GO" id="GO:0016020">
    <property type="term" value="C:membrane"/>
    <property type="evidence" value="ECO:0007669"/>
    <property type="project" value="TreeGrafter"/>
</dbReference>